<sequence length="169" mass="18836">MRDIRSFAPAENFKMGGRRDCDFDGCEEHDCRCNNCQRENGSGCRGRGNYREMEICHTPIGGYMSSATDFPQQKAAGNKEVMYEDMKISSQMQNSEPKIPSATDIDFAEIDATELEIVSAANAQTTTTVDELTSSVMQNTELENEYDLKGDTVFLSKDVGSLILKFLLD</sequence>
<protein>
    <submittedName>
        <fullName evidence="2">Uncharacterized protein</fullName>
    </submittedName>
</protein>
<reference evidence="1" key="1">
    <citation type="submission" date="2012-04" db="EMBL/GenBank/DDBJ databases">
        <title>The Genome Sequence of Loa loa.</title>
        <authorList>
            <consortium name="The Broad Institute Genome Sequencing Platform"/>
            <consortium name="Broad Institute Genome Sequencing Center for Infectious Disease"/>
            <person name="Nutman T.B."/>
            <person name="Fink D.L."/>
            <person name="Russ C."/>
            <person name="Young S."/>
            <person name="Zeng Q."/>
            <person name="Gargeya S."/>
            <person name="Alvarado L."/>
            <person name="Berlin A."/>
            <person name="Chapman S.B."/>
            <person name="Chen Z."/>
            <person name="Freedman E."/>
            <person name="Gellesch M."/>
            <person name="Goldberg J."/>
            <person name="Griggs A."/>
            <person name="Gujja S."/>
            <person name="Heilman E.R."/>
            <person name="Heiman D."/>
            <person name="Howarth C."/>
            <person name="Mehta T."/>
            <person name="Neiman D."/>
            <person name="Pearson M."/>
            <person name="Roberts A."/>
            <person name="Saif S."/>
            <person name="Shea T."/>
            <person name="Shenoy N."/>
            <person name="Sisk P."/>
            <person name="Stolte C."/>
            <person name="Sykes S."/>
            <person name="White J."/>
            <person name="Yandava C."/>
            <person name="Haas B."/>
            <person name="Henn M.R."/>
            <person name="Nusbaum C."/>
            <person name="Birren B."/>
        </authorList>
    </citation>
    <scope>NUCLEOTIDE SEQUENCE [LARGE SCALE GENOMIC DNA]</scope>
</reference>
<evidence type="ECO:0000313" key="2">
    <source>
        <dbReference type="WBParaSite" id="EN70_493"/>
    </source>
</evidence>
<keyword evidence="1" id="KW-1185">Reference proteome</keyword>
<gene>
    <name evidence="2" type="primary">LOAG_01293</name>
</gene>
<dbReference type="InParanoid" id="A0A1I7VPR7"/>
<dbReference type="WBParaSite" id="EN70_493">
    <property type="protein sequence ID" value="EN70_493"/>
    <property type="gene ID" value="EN70_493"/>
</dbReference>
<accession>A0A1I7VPR7</accession>
<dbReference type="Proteomes" id="UP000095285">
    <property type="component" value="Unassembled WGS sequence"/>
</dbReference>
<name>A0A1I7VPR7_LOALO</name>
<dbReference type="AlphaFoldDB" id="A0A1I7VPR7"/>
<proteinExistence type="predicted"/>
<organism evidence="1 2">
    <name type="scientific">Loa loa</name>
    <name type="common">Eye worm</name>
    <name type="synonym">Filaria loa</name>
    <dbReference type="NCBI Taxonomy" id="7209"/>
    <lineage>
        <taxon>Eukaryota</taxon>
        <taxon>Metazoa</taxon>
        <taxon>Ecdysozoa</taxon>
        <taxon>Nematoda</taxon>
        <taxon>Chromadorea</taxon>
        <taxon>Rhabditida</taxon>
        <taxon>Spirurina</taxon>
        <taxon>Spiruromorpha</taxon>
        <taxon>Filarioidea</taxon>
        <taxon>Onchocercidae</taxon>
        <taxon>Loa</taxon>
    </lineage>
</organism>
<evidence type="ECO:0000313" key="1">
    <source>
        <dbReference type="Proteomes" id="UP000095285"/>
    </source>
</evidence>
<reference evidence="2" key="2">
    <citation type="submission" date="2016-11" db="UniProtKB">
        <authorList>
            <consortium name="WormBaseParasite"/>
        </authorList>
    </citation>
    <scope>IDENTIFICATION</scope>
</reference>